<dbReference type="InterPro" id="IPR029045">
    <property type="entry name" value="ClpP/crotonase-like_dom_sf"/>
</dbReference>
<sequence>MPGREENLLLSDLDSGGVLVLTMNRPEAYNALSVDLIHALTGAVRAAMENRDVRVIVLRGAGRGFSAGHDLAEVLSFESDDEHRALLESCAAMMQLLDSCPKPVIAAIHGSAFAAGCQLVATVDLAFAEETARFSTPGVNIGLFCSTPMVALSRAVSSKRSLRMLLTGAPISAAEAAAIGLINEAVPSERLDETVMSVAREIASKSSYVVQLGKAAFKAQKGMELADAYSYCNEVVVENLKARDASEGISAFLEKRDPEWSDS</sequence>
<keyword evidence="8" id="KW-1185">Reference proteome</keyword>
<dbReference type="GO" id="GO:0016836">
    <property type="term" value="F:hydro-lyase activity"/>
    <property type="evidence" value="ECO:0007669"/>
    <property type="project" value="TreeGrafter"/>
</dbReference>
<dbReference type="InParanoid" id="A0A1Y5U158"/>
<organism evidence="7 8">
    <name type="scientific">Oceanibacterium hippocampi</name>
    <dbReference type="NCBI Taxonomy" id="745714"/>
    <lineage>
        <taxon>Bacteria</taxon>
        <taxon>Pseudomonadati</taxon>
        <taxon>Pseudomonadota</taxon>
        <taxon>Alphaproteobacteria</taxon>
        <taxon>Sneathiellales</taxon>
        <taxon>Sneathiellaceae</taxon>
        <taxon>Oceanibacterium</taxon>
    </lineage>
</organism>
<accession>A0A1Y5U158</accession>
<gene>
    <name evidence="7" type="primary">paaF_5</name>
    <name evidence="7" type="ORF">OCH7691_04513</name>
</gene>
<keyword evidence="2" id="KW-0276">Fatty acid metabolism</keyword>
<dbReference type="Gene3D" id="3.90.226.10">
    <property type="entry name" value="2-enoyl-CoA Hydratase, Chain A, domain 1"/>
    <property type="match status" value="1"/>
</dbReference>
<evidence type="ECO:0000256" key="5">
    <source>
        <dbReference type="ARBA" id="ARBA00037410"/>
    </source>
</evidence>
<evidence type="ECO:0000256" key="1">
    <source>
        <dbReference type="ARBA" id="ARBA00005254"/>
    </source>
</evidence>
<dbReference type="RefSeq" id="WP_085885844.1">
    <property type="nucleotide sequence ID" value="NZ_FWFR01000009.1"/>
</dbReference>
<dbReference type="SUPFAM" id="SSF52096">
    <property type="entry name" value="ClpP/crotonase"/>
    <property type="match status" value="1"/>
</dbReference>
<dbReference type="Gene3D" id="1.10.12.10">
    <property type="entry name" value="Lyase 2-enoyl-coa Hydratase, Chain A, domain 2"/>
    <property type="match status" value="1"/>
</dbReference>
<dbReference type="GO" id="GO:0006631">
    <property type="term" value="P:fatty acid metabolic process"/>
    <property type="evidence" value="ECO:0007669"/>
    <property type="project" value="UniProtKB-KW"/>
</dbReference>
<evidence type="ECO:0000256" key="2">
    <source>
        <dbReference type="ARBA" id="ARBA00022832"/>
    </source>
</evidence>
<dbReference type="NCBIfam" id="NF006008">
    <property type="entry name" value="PRK08139.1"/>
    <property type="match status" value="1"/>
</dbReference>
<keyword evidence="3" id="KW-0809">Transit peptide</keyword>
<name>A0A1Y5U158_9PROT</name>
<proteinExistence type="inferred from homology"/>
<dbReference type="EMBL" id="FWFR01000009">
    <property type="protein sequence ID" value="SLN77706.1"/>
    <property type="molecule type" value="Genomic_DNA"/>
</dbReference>
<evidence type="ECO:0000256" key="6">
    <source>
        <dbReference type="ARBA" id="ARBA00040545"/>
    </source>
</evidence>
<dbReference type="PANTHER" id="PTHR43602">
    <property type="match status" value="1"/>
</dbReference>
<keyword evidence="4" id="KW-0443">Lipid metabolism</keyword>
<dbReference type="AlphaFoldDB" id="A0A1Y5U158"/>
<dbReference type="InterPro" id="IPR052377">
    <property type="entry name" value="Mitochondrial_ECH-domain"/>
</dbReference>
<dbReference type="Pfam" id="PF00378">
    <property type="entry name" value="ECH_1"/>
    <property type="match status" value="1"/>
</dbReference>
<protein>
    <recommendedName>
        <fullName evidence="6">Enoyl-CoA hydratase domain-containing protein 3, mitochondrial</fullName>
    </recommendedName>
</protein>
<dbReference type="OrthoDB" id="5730382at2"/>
<keyword evidence="7" id="KW-0456">Lyase</keyword>
<dbReference type="InterPro" id="IPR014748">
    <property type="entry name" value="Enoyl-CoA_hydra_C"/>
</dbReference>
<dbReference type="InterPro" id="IPR001753">
    <property type="entry name" value="Enoyl-CoA_hydra/iso"/>
</dbReference>
<evidence type="ECO:0000313" key="7">
    <source>
        <dbReference type="EMBL" id="SLN77706.1"/>
    </source>
</evidence>
<dbReference type="CDD" id="cd06558">
    <property type="entry name" value="crotonase-like"/>
    <property type="match status" value="1"/>
</dbReference>
<reference evidence="7 8" key="1">
    <citation type="submission" date="2017-03" db="EMBL/GenBank/DDBJ databases">
        <authorList>
            <person name="Afonso C.L."/>
            <person name="Miller P.J."/>
            <person name="Scott M.A."/>
            <person name="Spackman E."/>
            <person name="Goraichik I."/>
            <person name="Dimitrov K.M."/>
            <person name="Suarez D.L."/>
            <person name="Swayne D.E."/>
        </authorList>
    </citation>
    <scope>NUCLEOTIDE SEQUENCE [LARGE SCALE GENOMIC DNA]</scope>
    <source>
        <strain evidence="7 8">CECT 7691</strain>
    </source>
</reference>
<evidence type="ECO:0000256" key="3">
    <source>
        <dbReference type="ARBA" id="ARBA00022946"/>
    </source>
</evidence>
<comment type="function">
    <text evidence="5">May play a role in fatty acid biosynthesis and insulin sensitivity.</text>
</comment>
<comment type="similarity">
    <text evidence="1">Belongs to the enoyl-CoA hydratase/isomerase family.</text>
</comment>
<evidence type="ECO:0000313" key="8">
    <source>
        <dbReference type="Proteomes" id="UP000193200"/>
    </source>
</evidence>
<dbReference type="Proteomes" id="UP000193200">
    <property type="component" value="Unassembled WGS sequence"/>
</dbReference>
<dbReference type="PANTHER" id="PTHR43602:SF1">
    <property type="entry name" value="ENOYL-COA HYDRATASE DOMAIN-CONTAINING PROTEIN 3, MITOCHONDRIAL"/>
    <property type="match status" value="1"/>
</dbReference>
<evidence type="ECO:0000256" key="4">
    <source>
        <dbReference type="ARBA" id="ARBA00023098"/>
    </source>
</evidence>